<organism evidence="2 3">
    <name type="scientific">Schizothecium vesticola</name>
    <dbReference type="NCBI Taxonomy" id="314040"/>
    <lineage>
        <taxon>Eukaryota</taxon>
        <taxon>Fungi</taxon>
        <taxon>Dikarya</taxon>
        <taxon>Ascomycota</taxon>
        <taxon>Pezizomycotina</taxon>
        <taxon>Sordariomycetes</taxon>
        <taxon>Sordariomycetidae</taxon>
        <taxon>Sordariales</taxon>
        <taxon>Schizotheciaceae</taxon>
        <taxon>Schizothecium</taxon>
    </lineage>
</organism>
<feature type="region of interest" description="Disordered" evidence="1">
    <location>
        <begin position="24"/>
        <end position="83"/>
    </location>
</feature>
<dbReference type="EMBL" id="JAUKUD010000003">
    <property type="protein sequence ID" value="KAK0749782.1"/>
    <property type="molecule type" value="Genomic_DNA"/>
</dbReference>
<keyword evidence="3" id="KW-1185">Reference proteome</keyword>
<protein>
    <submittedName>
        <fullName evidence="2">Uncharacterized protein</fullName>
    </submittedName>
</protein>
<gene>
    <name evidence="2" type="ORF">B0T18DRAFT_115408</name>
</gene>
<proteinExistence type="predicted"/>
<evidence type="ECO:0000256" key="1">
    <source>
        <dbReference type="SAM" id="MobiDB-lite"/>
    </source>
</evidence>
<dbReference type="AlphaFoldDB" id="A0AA40F2N8"/>
<feature type="region of interest" description="Disordered" evidence="1">
    <location>
        <begin position="112"/>
        <end position="136"/>
    </location>
</feature>
<name>A0AA40F2N8_9PEZI</name>
<feature type="compositionally biased region" description="Low complexity" evidence="1">
    <location>
        <begin position="112"/>
        <end position="127"/>
    </location>
</feature>
<comment type="caution">
    <text evidence="2">The sequence shown here is derived from an EMBL/GenBank/DDBJ whole genome shotgun (WGS) entry which is preliminary data.</text>
</comment>
<accession>A0AA40F2N8</accession>
<evidence type="ECO:0000313" key="2">
    <source>
        <dbReference type="EMBL" id="KAK0749782.1"/>
    </source>
</evidence>
<sequence length="136" mass="14923">MHHHTTSVIGEGWIHSTPASVVSAPAQHPFGGSQANGFPFQSPMTSHHPMPLVGRGYSTQVSHPRFGYPPTPQAHSYGPYTHPAASQGFGYPTVPLPLPAGRMHPQRNIHTQGQGFQQGQPPWYQPGEFQEGPEWW</sequence>
<evidence type="ECO:0000313" key="3">
    <source>
        <dbReference type="Proteomes" id="UP001172155"/>
    </source>
</evidence>
<dbReference type="Proteomes" id="UP001172155">
    <property type="component" value="Unassembled WGS sequence"/>
</dbReference>
<reference evidence="2" key="1">
    <citation type="submission" date="2023-06" db="EMBL/GenBank/DDBJ databases">
        <title>Genome-scale phylogeny and comparative genomics of the fungal order Sordariales.</title>
        <authorList>
            <consortium name="Lawrence Berkeley National Laboratory"/>
            <person name="Hensen N."/>
            <person name="Bonometti L."/>
            <person name="Westerberg I."/>
            <person name="Brannstrom I.O."/>
            <person name="Guillou S."/>
            <person name="Cros-Aarteil S."/>
            <person name="Calhoun S."/>
            <person name="Haridas S."/>
            <person name="Kuo A."/>
            <person name="Mondo S."/>
            <person name="Pangilinan J."/>
            <person name="Riley R."/>
            <person name="LaButti K."/>
            <person name="Andreopoulos B."/>
            <person name="Lipzen A."/>
            <person name="Chen C."/>
            <person name="Yanf M."/>
            <person name="Daum C."/>
            <person name="Ng V."/>
            <person name="Clum A."/>
            <person name="Steindorff A."/>
            <person name="Ohm R."/>
            <person name="Martin F."/>
            <person name="Silar P."/>
            <person name="Natvig D."/>
            <person name="Lalanne C."/>
            <person name="Gautier V."/>
            <person name="Ament-velasquez S.L."/>
            <person name="Kruys A."/>
            <person name="Hutchinson M.I."/>
            <person name="Powell A.J."/>
            <person name="Barry K."/>
            <person name="Miller A.N."/>
            <person name="Grigoriev I.V."/>
            <person name="Debuchy R."/>
            <person name="Gladieux P."/>
            <person name="Thoren M.H."/>
            <person name="Johannesson H."/>
        </authorList>
    </citation>
    <scope>NUCLEOTIDE SEQUENCE</scope>
    <source>
        <strain evidence="2">SMH3187-1</strain>
    </source>
</reference>